<sequence>MQLRCLLLGTLLSLAAAGLAAADTSGGAGSQAAVPASQVSQYLDTTTDPAASTVTVSKSASVLPSTLSADSSAEAGTVTLNLGGDAPTAATVSPNPGGASSSEATTTSTAPHLVRPANTWGIDAGGSAQKEIVSLVDTQSGVNQLGTSGVGDPIFTGFDGVKFEFQGQKNKFYNLISAPEHLVTTKLKPGKMWDHDGTYMGGIGFKYRGHVVVCEVTDDSELKLWVDGGRLAMPEGENEQEHRWQGEDGKAFRMEWQLFRPGYGNTVELTTELMSIMFWMTPAGTLDEGGVPQPAYLNFRQRLLHEPANADSFKGVLGETLARRRSLLAVGGEVPGQPQTLPLAGGSAVAYEVKSYFGAYVTSSGSRAMRAGS</sequence>
<gene>
    <name evidence="3" type="ORF">WJX81_004991</name>
</gene>
<feature type="compositionally biased region" description="Low complexity" evidence="1">
    <location>
        <begin position="99"/>
        <end position="110"/>
    </location>
</feature>
<keyword evidence="2" id="KW-0732">Signal</keyword>
<feature type="chain" id="PRO_5043497771" description="PA14 domain-containing protein" evidence="2">
    <location>
        <begin position="23"/>
        <end position="373"/>
    </location>
</feature>
<evidence type="ECO:0000313" key="4">
    <source>
        <dbReference type="Proteomes" id="UP001445335"/>
    </source>
</evidence>
<name>A0AAW1S7C2_9CHLO</name>
<protein>
    <recommendedName>
        <fullName evidence="5">PA14 domain-containing protein</fullName>
    </recommendedName>
</protein>
<comment type="caution">
    <text evidence="3">The sequence shown here is derived from an EMBL/GenBank/DDBJ whole genome shotgun (WGS) entry which is preliminary data.</text>
</comment>
<accession>A0AAW1S7C2</accession>
<dbReference type="AlphaFoldDB" id="A0AAW1S7C2"/>
<dbReference type="EMBL" id="JALJOU010000010">
    <property type="protein sequence ID" value="KAK9841819.1"/>
    <property type="molecule type" value="Genomic_DNA"/>
</dbReference>
<feature type="region of interest" description="Disordered" evidence="1">
    <location>
        <begin position="86"/>
        <end position="118"/>
    </location>
</feature>
<evidence type="ECO:0008006" key="5">
    <source>
        <dbReference type="Google" id="ProtNLM"/>
    </source>
</evidence>
<organism evidence="3 4">
    <name type="scientific">Elliptochloris bilobata</name>
    <dbReference type="NCBI Taxonomy" id="381761"/>
    <lineage>
        <taxon>Eukaryota</taxon>
        <taxon>Viridiplantae</taxon>
        <taxon>Chlorophyta</taxon>
        <taxon>core chlorophytes</taxon>
        <taxon>Trebouxiophyceae</taxon>
        <taxon>Trebouxiophyceae incertae sedis</taxon>
        <taxon>Elliptochloris clade</taxon>
        <taxon>Elliptochloris</taxon>
    </lineage>
</organism>
<evidence type="ECO:0000256" key="1">
    <source>
        <dbReference type="SAM" id="MobiDB-lite"/>
    </source>
</evidence>
<keyword evidence="4" id="KW-1185">Reference proteome</keyword>
<reference evidence="3 4" key="1">
    <citation type="journal article" date="2024" name="Nat. Commun.">
        <title>Phylogenomics reveals the evolutionary origins of lichenization in chlorophyte algae.</title>
        <authorList>
            <person name="Puginier C."/>
            <person name="Libourel C."/>
            <person name="Otte J."/>
            <person name="Skaloud P."/>
            <person name="Haon M."/>
            <person name="Grisel S."/>
            <person name="Petersen M."/>
            <person name="Berrin J.G."/>
            <person name="Delaux P.M."/>
            <person name="Dal Grande F."/>
            <person name="Keller J."/>
        </authorList>
    </citation>
    <scope>NUCLEOTIDE SEQUENCE [LARGE SCALE GENOMIC DNA]</scope>
    <source>
        <strain evidence="3 4">SAG 245.80</strain>
    </source>
</reference>
<proteinExistence type="predicted"/>
<evidence type="ECO:0000256" key="2">
    <source>
        <dbReference type="SAM" id="SignalP"/>
    </source>
</evidence>
<feature type="signal peptide" evidence="2">
    <location>
        <begin position="1"/>
        <end position="22"/>
    </location>
</feature>
<dbReference type="Proteomes" id="UP001445335">
    <property type="component" value="Unassembled WGS sequence"/>
</dbReference>
<evidence type="ECO:0000313" key="3">
    <source>
        <dbReference type="EMBL" id="KAK9841819.1"/>
    </source>
</evidence>